<evidence type="ECO:0000313" key="8">
    <source>
        <dbReference type="Proteomes" id="UP000018467"/>
    </source>
</evidence>
<name>A0A3B1IER1_ASTMX</name>
<dbReference type="Proteomes" id="UP000018467">
    <property type="component" value="Unassembled WGS sequence"/>
</dbReference>
<reference evidence="7" key="4">
    <citation type="submission" date="2025-09" db="UniProtKB">
        <authorList>
            <consortium name="Ensembl"/>
        </authorList>
    </citation>
    <scope>IDENTIFICATION</scope>
</reference>
<evidence type="ECO:0000256" key="1">
    <source>
        <dbReference type="ARBA" id="ARBA00004370"/>
    </source>
</evidence>
<dbReference type="InterPro" id="IPR036179">
    <property type="entry name" value="Ig-like_dom_sf"/>
</dbReference>
<dbReference type="SUPFAM" id="SSF48726">
    <property type="entry name" value="Immunoglobulin"/>
    <property type="match status" value="1"/>
</dbReference>
<dbReference type="AlphaFoldDB" id="A0A3B1IER1"/>
<dbReference type="Pfam" id="PF07686">
    <property type="entry name" value="V-set"/>
    <property type="match status" value="1"/>
</dbReference>
<sequence length="261" mass="29793">KYKNKLSDYKIKCFISFLSAGSSDVIREVGDSVQLEIKGSVSEFDNFFWTFNATVNVLQYYKQYKEIKPSTRYKDRVKFNEETYSLTLKNLQKTDSGLYEVKAFSRDHTSSATYRLSVLDPVEPPVLNHRRIAKPCNSTLTCRGHDLSINSTCNNETCEEKEVTSPGGVALSLYVQESIIFCNHSNPVSWKQANKTFTELCAHTGTHTHTHTQPHTHTHTHTHTPHTRTTTHTHTDTHTHTGREFYNDMTSISSGCKWKPV</sequence>
<accession>A0A3B1IER1</accession>
<evidence type="ECO:0000256" key="5">
    <source>
        <dbReference type="SAM" id="MobiDB-lite"/>
    </source>
</evidence>
<evidence type="ECO:0000259" key="6">
    <source>
        <dbReference type="SMART" id="SM00409"/>
    </source>
</evidence>
<dbReference type="PANTHER" id="PTHR12080:SF56">
    <property type="entry name" value="NATURAL KILLER CELL RECEPTOR 2B4"/>
    <property type="match status" value="1"/>
</dbReference>
<feature type="domain" description="Immunoglobulin" evidence="6">
    <location>
        <begin position="22"/>
        <end position="119"/>
    </location>
</feature>
<dbReference type="GO" id="GO:0016020">
    <property type="term" value="C:membrane"/>
    <property type="evidence" value="ECO:0007669"/>
    <property type="project" value="UniProtKB-SubCell"/>
</dbReference>
<evidence type="ECO:0000256" key="2">
    <source>
        <dbReference type="ARBA" id="ARBA00022729"/>
    </source>
</evidence>
<dbReference type="InParanoid" id="A0A3B1IER1"/>
<feature type="compositionally biased region" description="Basic and acidic residues" evidence="5">
    <location>
        <begin position="233"/>
        <end position="242"/>
    </location>
</feature>
<feature type="compositionally biased region" description="Basic residues" evidence="5">
    <location>
        <begin position="207"/>
        <end position="231"/>
    </location>
</feature>
<dbReference type="Bgee" id="ENSAMXG00000035329">
    <property type="expression patterns" value="Expressed in muscle tissue and 5 other cell types or tissues"/>
</dbReference>
<evidence type="ECO:0000256" key="4">
    <source>
        <dbReference type="ARBA" id="ARBA00023180"/>
    </source>
</evidence>
<reference evidence="8" key="2">
    <citation type="journal article" date="2014" name="Nat. Commun.">
        <title>The cavefish genome reveals candidate genes for eye loss.</title>
        <authorList>
            <person name="McGaugh S.E."/>
            <person name="Gross J.B."/>
            <person name="Aken B."/>
            <person name="Blin M."/>
            <person name="Borowsky R."/>
            <person name="Chalopin D."/>
            <person name="Hinaux H."/>
            <person name="Jeffery W.R."/>
            <person name="Keene A."/>
            <person name="Ma L."/>
            <person name="Minx P."/>
            <person name="Murphy D."/>
            <person name="O'Quin K.E."/>
            <person name="Retaux S."/>
            <person name="Rohner N."/>
            <person name="Searle S.M."/>
            <person name="Stahl B.A."/>
            <person name="Tabin C."/>
            <person name="Volff J.N."/>
            <person name="Yoshizawa M."/>
            <person name="Warren W.C."/>
        </authorList>
    </citation>
    <scope>NUCLEOTIDE SEQUENCE [LARGE SCALE GENOMIC DNA]</scope>
    <source>
        <strain evidence="8">female</strain>
    </source>
</reference>
<reference evidence="8" key="1">
    <citation type="submission" date="2013-03" db="EMBL/GenBank/DDBJ databases">
        <authorList>
            <person name="Jeffery W."/>
            <person name="Warren W."/>
            <person name="Wilson R.K."/>
        </authorList>
    </citation>
    <scope>NUCLEOTIDE SEQUENCE</scope>
    <source>
        <strain evidence="8">female</strain>
    </source>
</reference>
<dbReference type="InterPro" id="IPR015631">
    <property type="entry name" value="CD2/SLAM_rcpt"/>
</dbReference>
<dbReference type="SMART" id="SM00409">
    <property type="entry name" value="IG"/>
    <property type="match status" value="1"/>
</dbReference>
<protein>
    <recommendedName>
        <fullName evidence="6">Immunoglobulin domain-containing protein</fullName>
    </recommendedName>
</protein>
<evidence type="ECO:0000313" key="7">
    <source>
        <dbReference type="Ensembl" id="ENSAMXP00000027739.1"/>
    </source>
</evidence>
<dbReference type="InterPro" id="IPR003599">
    <property type="entry name" value="Ig_sub"/>
</dbReference>
<organism evidence="7 8">
    <name type="scientific">Astyanax mexicanus</name>
    <name type="common">Blind cave fish</name>
    <name type="synonym">Astyanax fasciatus mexicanus</name>
    <dbReference type="NCBI Taxonomy" id="7994"/>
    <lineage>
        <taxon>Eukaryota</taxon>
        <taxon>Metazoa</taxon>
        <taxon>Chordata</taxon>
        <taxon>Craniata</taxon>
        <taxon>Vertebrata</taxon>
        <taxon>Euteleostomi</taxon>
        <taxon>Actinopterygii</taxon>
        <taxon>Neopterygii</taxon>
        <taxon>Teleostei</taxon>
        <taxon>Ostariophysi</taxon>
        <taxon>Characiformes</taxon>
        <taxon>Characoidei</taxon>
        <taxon>Acestrorhamphidae</taxon>
        <taxon>Acestrorhamphinae</taxon>
        <taxon>Astyanax</taxon>
    </lineage>
</organism>
<reference evidence="7" key="3">
    <citation type="submission" date="2025-08" db="UniProtKB">
        <authorList>
            <consortium name="Ensembl"/>
        </authorList>
    </citation>
    <scope>IDENTIFICATION</scope>
</reference>
<comment type="subcellular location">
    <subcellularLocation>
        <location evidence="1">Membrane</location>
    </subcellularLocation>
</comment>
<dbReference type="STRING" id="7994.ENSAMXP00000027739"/>
<dbReference type="PANTHER" id="PTHR12080">
    <property type="entry name" value="SIGNALING LYMPHOCYTIC ACTIVATION MOLECULE"/>
    <property type="match status" value="1"/>
</dbReference>
<evidence type="ECO:0000256" key="3">
    <source>
        <dbReference type="ARBA" id="ARBA00023136"/>
    </source>
</evidence>
<dbReference type="Ensembl" id="ENSAMXT00000054465.1">
    <property type="protein sequence ID" value="ENSAMXP00000027739.1"/>
    <property type="gene ID" value="ENSAMXG00000035329.1"/>
</dbReference>
<keyword evidence="3" id="KW-0472">Membrane</keyword>
<dbReference type="InterPro" id="IPR013106">
    <property type="entry name" value="Ig_V-set"/>
</dbReference>
<dbReference type="Gene3D" id="2.60.40.10">
    <property type="entry name" value="Immunoglobulins"/>
    <property type="match status" value="1"/>
</dbReference>
<keyword evidence="8" id="KW-1185">Reference proteome</keyword>
<proteinExistence type="predicted"/>
<dbReference type="InterPro" id="IPR013783">
    <property type="entry name" value="Ig-like_fold"/>
</dbReference>
<feature type="region of interest" description="Disordered" evidence="5">
    <location>
        <begin position="207"/>
        <end position="242"/>
    </location>
</feature>
<keyword evidence="4" id="KW-0325">Glycoprotein</keyword>
<dbReference type="GeneTree" id="ENSGT01030000234540"/>
<keyword evidence="2" id="KW-0732">Signal</keyword>